<accession>A0ABT0Q7I6</accession>
<keyword evidence="6" id="KW-0032">Aminotransferase</keyword>
<evidence type="ECO:0000256" key="5">
    <source>
        <dbReference type="RuleBase" id="RU000382"/>
    </source>
</evidence>
<evidence type="ECO:0000313" key="6">
    <source>
        <dbReference type="EMBL" id="MCL6285836.1"/>
    </source>
</evidence>
<dbReference type="GO" id="GO:0008483">
    <property type="term" value="F:transaminase activity"/>
    <property type="evidence" value="ECO:0007669"/>
    <property type="project" value="UniProtKB-KW"/>
</dbReference>
<evidence type="ECO:0000256" key="1">
    <source>
        <dbReference type="ARBA" id="ARBA00001933"/>
    </source>
</evidence>
<comment type="caution">
    <text evidence="6">The sequence shown here is derived from an EMBL/GenBank/DDBJ whole genome shotgun (WGS) entry which is preliminary data.</text>
</comment>
<dbReference type="SUPFAM" id="SSF53383">
    <property type="entry name" value="PLP-dependent transferases"/>
    <property type="match status" value="1"/>
</dbReference>
<dbReference type="Pfam" id="PF00282">
    <property type="entry name" value="Pyridoxal_deC"/>
    <property type="match status" value="1"/>
</dbReference>
<evidence type="ECO:0000256" key="4">
    <source>
        <dbReference type="ARBA" id="ARBA00038302"/>
    </source>
</evidence>
<keyword evidence="6" id="KW-0808">Transferase</keyword>
<dbReference type="InterPro" id="IPR015424">
    <property type="entry name" value="PyrdxlP-dep_Trfase"/>
</dbReference>
<keyword evidence="2 5" id="KW-0663">Pyridoxal phosphate</keyword>
<dbReference type="EMBL" id="JAMFMB010000039">
    <property type="protein sequence ID" value="MCL6285836.1"/>
    <property type="molecule type" value="Genomic_DNA"/>
</dbReference>
<organism evidence="6 7">
    <name type="scientific">Ruegeria spongiae</name>
    <dbReference type="NCBI Taxonomy" id="2942209"/>
    <lineage>
        <taxon>Bacteria</taxon>
        <taxon>Pseudomonadati</taxon>
        <taxon>Pseudomonadota</taxon>
        <taxon>Alphaproteobacteria</taxon>
        <taxon>Rhodobacterales</taxon>
        <taxon>Roseobacteraceae</taxon>
        <taxon>Ruegeria</taxon>
    </lineage>
</organism>
<proteinExistence type="inferred from homology"/>
<reference evidence="6" key="1">
    <citation type="submission" date="2022-05" db="EMBL/GenBank/DDBJ databases">
        <authorList>
            <person name="Park J.-S."/>
        </authorList>
    </citation>
    <scope>NUCLEOTIDE SEQUENCE</scope>
    <source>
        <strain evidence="6">2012CJ41-6</strain>
    </source>
</reference>
<evidence type="ECO:0000256" key="3">
    <source>
        <dbReference type="ARBA" id="ARBA00023239"/>
    </source>
</evidence>
<keyword evidence="7" id="KW-1185">Reference proteome</keyword>
<dbReference type="Proteomes" id="UP001203880">
    <property type="component" value="Unassembled WGS sequence"/>
</dbReference>
<dbReference type="PANTHER" id="PTHR42735">
    <property type="match status" value="1"/>
</dbReference>
<name>A0ABT0Q7I6_9RHOB</name>
<dbReference type="Gene3D" id="3.40.640.10">
    <property type="entry name" value="Type I PLP-dependent aspartate aminotransferase-like (Major domain)"/>
    <property type="match status" value="1"/>
</dbReference>
<dbReference type="InterPro" id="IPR015421">
    <property type="entry name" value="PyrdxlP-dep_Trfase_major"/>
</dbReference>
<evidence type="ECO:0000256" key="2">
    <source>
        <dbReference type="ARBA" id="ARBA00022898"/>
    </source>
</evidence>
<sequence>MNAKTPFPKQGRPWSEVKSDIATLRDDGIALSTRNQLMNGINLGEGKLHNIVQEAYNMYFHGNGVSAGMDPLFAQMQSDLLAWAVDLLNGGTEGLGHFTGGGSESIFLAIHAAREWARDNLPNAKEPYEIVMPRTGHAAFDKAAHYQGLKIVRIPAREDFRADVDAMNDAVTANTIMIVGSAPNWGFGRIDPIGDLASVAERHGLWMHVDCCVGGYLLPFLERLGEDIPPFDFRHEAVCSISADLHKHAYAAKPASTVMYRSKDYQKYHHVGVKISDWQCPPYVTEGTSGSRPAAAVVAAWAAFSVMGEDGYVDLNRRCLEVKKRLVDGIEAIEDFKVLPNQSLLVPFRSETLNMLNIYGGLVERGYFPWGTFDPMYVHPSAEMVDPEIVDRFLEELAEIGKGVREGTITAAALAAYAADL</sequence>
<dbReference type="RefSeq" id="WP_249713028.1">
    <property type="nucleotide sequence ID" value="NZ_JAMFMB010000039.1"/>
</dbReference>
<dbReference type="InterPro" id="IPR002129">
    <property type="entry name" value="PyrdxlP-dep_de-COase"/>
</dbReference>
<comment type="similarity">
    <text evidence="4">Belongs to the group II decarboxylase family. Sphingosine-1-phosphate lyase subfamily.</text>
</comment>
<dbReference type="PANTHER" id="PTHR42735:SF6">
    <property type="entry name" value="SPHINGOSINE-1-PHOSPHATE LYASE 1"/>
    <property type="match status" value="1"/>
</dbReference>
<evidence type="ECO:0000313" key="7">
    <source>
        <dbReference type="Proteomes" id="UP001203880"/>
    </source>
</evidence>
<dbReference type="InterPro" id="IPR050477">
    <property type="entry name" value="GrpII_AminoAcid_Decarb"/>
</dbReference>
<comment type="cofactor">
    <cofactor evidence="1 5">
        <name>pyridoxal 5'-phosphate</name>
        <dbReference type="ChEBI" id="CHEBI:597326"/>
    </cofactor>
</comment>
<dbReference type="Gene3D" id="3.90.1150.10">
    <property type="entry name" value="Aspartate Aminotransferase, domain 1"/>
    <property type="match status" value="1"/>
</dbReference>
<keyword evidence="3 5" id="KW-0456">Lyase</keyword>
<dbReference type="InterPro" id="IPR015422">
    <property type="entry name" value="PyrdxlP-dep_Trfase_small"/>
</dbReference>
<protein>
    <submittedName>
        <fullName evidence="6">Aminotransferase class V-fold PLP-dependent enzyme</fullName>
    </submittedName>
</protein>
<gene>
    <name evidence="6" type="ORF">M3P21_20140</name>
</gene>